<dbReference type="Proteomes" id="UP000429607">
    <property type="component" value="Unassembled WGS sequence"/>
</dbReference>
<evidence type="ECO:0000313" key="7">
    <source>
        <dbReference type="Proteomes" id="UP000435112"/>
    </source>
</evidence>
<evidence type="ECO:0000313" key="5">
    <source>
        <dbReference type="Proteomes" id="UP000429607"/>
    </source>
</evidence>
<evidence type="ECO:0000313" key="3">
    <source>
        <dbReference type="EMBL" id="KAE9002997.1"/>
    </source>
</evidence>
<feature type="compositionally biased region" description="Polar residues" evidence="1">
    <location>
        <begin position="345"/>
        <end position="354"/>
    </location>
</feature>
<protein>
    <submittedName>
        <fullName evidence="3">Uncharacterized protein</fullName>
    </submittedName>
</protein>
<dbReference type="AlphaFoldDB" id="A0A6A3KBL6"/>
<feature type="region of interest" description="Disordered" evidence="1">
    <location>
        <begin position="1"/>
        <end position="83"/>
    </location>
</feature>
<dbReference type="EMBL" id="QXFV01004395">
    <property type="protein sequence ID" value="KAE8969888.1"/>
    <property type="molecule type" value="Genomic_DNA"/>
</dbReference>
<evidence type="ECO:0000256" key="1">
    <source>
        <dbReference type="SAM" id="MobiDB-lite"/>
    </source>
</evidence>
<dbReference type="Gene3D" id="3.40.50.300">
    <property type="entry name" value="P-loop containing nucleotide triphosphate hydrolases"/>
    <property type="match status" value="1"/>
</dbReference>
<comment type="caution">
    <text evidence="3">The sequence shown here is derived from an EMBL/GenBank/DDBJ whole genome shotgun (WGS) entry which is preliminary data.</text>
</comment>
<dbReference type="EMBL" id="QXFU01001410">
    <property type="protein sequence ID" value="KAE9002997.1"/>
    <property type="molecule type" value="Genomic_DNA"/>
</dbReference>
<proteinExistence type="predicted"/>
<feature type="region of interest" description="Disordered" evidence="1">
    <location>
        <begin position="301"/>
        <end position="324"/>
    </location>
</feature>
<gene>
    <name evidence="2" type="ORF">PR001_g27368</name>
    <name evidence="3" type="ORF">PR002_g17471</name>
    <name evidence="4" type="ORF">PR003_g17869</name>
</gene>
<name>A0A6A3KBL6_9STRA</name>
<feature type="compositionally biased region" description="Basic residues" evidence="1">
    <location>
        <begin position="39"/>
        <end position="58"/>
    </location>
</feature>
<sequence>MGKHKGRGSGGGGGSRPAALRGDALVVVNPSMLQSAVRRGPRTQRKGKKKAQSQPKKRKADDSGANGLKKTQKKRKKQQDDASIVSNVAVSSAAKLTVEEGGGASCSVLTVKRDGDLLAGLYWVLQSRNTPRACVVALPSQSETSPAQLAAMLKHLGFQAVALHRKMTAGQRNETVQRLKSSTATVTAPLHAMVLVTTDHLLASAAHAKADVTLVGGVSAAAAGVATAKFAHVHQVTAGMGAELLNSSVFKPQLTTPCLQQLQARLKLAGQIVDIAQRVGKTGAATQDGDDKWARKFAKGADLDDDEDDNGHKKKKRAMTPDEQRLQALTEKLYVSLTRKLPGLKSSNSNTSAGGEQETDSQHRREKLEVLGLVTVNAAVGTAMTDERTSAQTRWMDFAEGRAHGGQWEGAVRHGASKDATSLAVREKLCAARGKAKDATFLSKWAPNKEPVDAAKWGGAFGKVCGHNEVVMNALRSFYPQEVLNSKVCGKLFPAPGNQGFDGCLEHLRLACMAQGKSMTLWDAEYFVFISSRGRVSWSKKSQLLSLSLASLQCLVPALRSWTTGCEGHLPPNAVLRAIQLCCQLGSGDKRSSDDKLPPKALKRIMTFAFGGSARLWRQIAKLPTPLEEETVYDAQ</sequence>
<feature type="region of interest" description="Disordered" evidence="1">
    <location>
        <begin position="342"/>
        <end position="365"/>
    </location>
</feature>
<dbReference type="OrthoDB" id="77711at2759"/>
<accession>A0A6A3KBL6</accession>
<evidence type="ECO:0000313" key="6">
    <source>
        <dbReference type="Proteomes" id="UP000434957"/>
    </source>
</evidence>
<dbReference type="Proteomes" id="UP000434957">
    <property type="component" value="Unassembled WGS sequence"/>
</dbReference>
<reference evidence="5 7" key="1">
    <citation type="submission" date="2018-09" db="EMBL/GenBank/DDBJ databases">
        <title>Genomic investigation of the strawberry pathogen Phytophthora fragariae indicates pathogenicity is determined by transcriptional variation in three key races.</title>
        <authorList>
            <person name="Adams T.M."/>
            <person name="Armitage A.D."/>
            <person name="Sobczyk M.K."/>
            <person name="Bates H.J."/>
            <person name="Dunwell J.M."/>
            <person name="Nellist C.F."/>
            <person name="Harrison R.J."/>
        </authorList>
    </citation>
    <scope>NUCLEOTIDE SEQUENCE [LARGE SCALE GENOMIC DNA]</scope>
    <source>
        <strain evidence="2 5">SCRP249</strain>
        <strain evidence="3 7">SCRP324</strain>
        <strain evidence="4 6">SCRP333</strain>
    </source>
</reference>
<evidence type="ECO:0000313" key="4">
    <source>
        <dbReference type="EMBL" id="KAE9319857.1"/>
    </source>
</evidence>
<keyword evidence="6" id="KW-1185">Reference proteome</keyword>
<organism evidence="3 7">
    <name type="scientific">Phytophthora rubi</name>
    <dbReference type="NCBI Taxonomy" id="129364"/>
    <lineage>
        <taxon>Eukaryota</taxon>
        <taxon>Sar</taxon>
        <taxon>Stramenopiles</taxon>
        <taxon>Oomycota</taxon>
        <taxon>Peronosporomycetes</taxon>
        <taxon>Peronosporales</taxon>
        <taxon>Peronosporaceae</taxon>
        <taxon>Phytophthora</taxon>
    </lineage>
</organism>
<evidence type="ECO:0000313" key="2">
    <source>
        <dbReference type="EMBL" id="KAE8969888.1"/>
    </source>
</evidence>
<dbReference type="InterPro" id="IPR027417">
    <property type="entry name" value="P-loop_NTPase"/>
</dbReference>
<dbReference type="EMBL" id="QXFT01001392">
    <property type="protein sequence ID" value="KAE9319857.1"/>
    <property type="molecule type" value="Genomic_DNA"/>
</dbReference>
<dbReference type="Proteomes" id="UP000435112">
    <property type="component" value="Unassembled WGS sequence"/>
</dbReference>